<reference evidence="2" key="1">
    <citation type="journal article" date="2021" name="Nat. Commun.">
        <title>Genetic determinants of endophytism in the Arabidopsis root mycobiome.</title>
        <authorList>
            <person name="Mesny F."/>
            <person name="Miyauchi S."/>
            <person name="Thiergart T."/>
            <person name="Pickel B."/>
            <person name="Atanasova L."/>
            <person name="Karlsson M."/>
            <person name="Huettel B."/>
            <person name="Barry K.W."/>
            <person name="Haridas S."/>
            <person name="Chen C."/>
            <person name="Bauer D."/>
            <person name="Andreopoulos W."/>
            <person name="Pangilinan J."/>
            <person name="LaButti K."/>
            <person name="Riley R."/>
            <person name="Lipzen A."/>
            <person name="Clum A."/>
            <person name="Drula E."/>
            <person name="Henrissat B."/>
            <person name="Kohler A."/>
            <person name="Grigoriev I.V."/>
            <person name="Martin F.M."/>
            <person name="Hacquard S."/>
        </authorList>
    </citation>
    <scope>NUCLEOTIDE SEQUENCE</scope>
    <source>
        <strain evidence="2">FSSC 5 MPI-SDFR-AT-0091</strain>
    </source>
</reference>
<evidence type="ECO:0000313" key="3">
    <source>
        <dbReference type="Proteomes" id="UP000736672"/>
    </source>
</evidence>
<evidence type="ECO:0000313" key="2">
    <source>
        <dbReference type="EMBL" id="KAH7248416.1"/>
    </source>
</evidence>
<feature type="compositionally biased region" description="Polar residues" evidence="1">
    <location>
        <begin position="150"/>
        <end position="159"/>
    </location>
</feature>
<name>A0A9P9GZV7_FUSSL</name>
<protein>
    <submittedName>
        <fullName evidence="2">Uncharacterized protein</fullName>
    </submittedName>
</protein>
<feature type="compositionally biased region" description="Basic and acidic residues" evidence="1">
    <location>
        <begin position="129"/>
        <end position="149"/>
    </location>
</feature>
<feature type="region of interest" description="Disordered" evidence="1">
    <location>
        <begin position="402"/>
        <end position="425"/>
    </location>
</feature>
<evidence type="ECO:0000256" key="1">
    <source>
        <dbReference type="SAM" id="MobiDB-lite"/>
    </source>
</evidence>
<feature type="compositionally biased region" description="Low complexity" evidence="1">
    <location>
        <begin position="160"/>
        <end position="170"/>
    </location>
</feature>
<comment type="caution">
    <text evidence="2">The sequence shown here is derived from an EMBL/GenBank/DDBJ whole genome shotgun (WGS) entry which is preliminary data.</text>
</comment>
<organism evidence="2 3">
    <name type="scientific">Fusarium solani</name>
    <name type="common">Filamentous fungus</name>
    <dbReference type="NCBI Taxonomy" id="169388"/>
    <lineage>
        <taxon>Eukaryota</taxon>
        <taxon>Fungi</taxon>
        <taxon>Dikarya</taxon>
        <taxon>Ascomycota</taxon>
        <taxon>Pezizomycotina</taxon>
        <taxon>Sordariomycetes</taxon>
        <taxon>Hypocreomycetidae</taxon>
        <taxon>Hypocreales</taxon>
        <taxon>Nectriaceae</taxon>
        <taxon>Fusarium</taxon>
        <taxon>Fusarium solani species complex</taxon>
    </lineage>
</organism>
<proteinExistence type="predicted"/>
<keyword evidence="3" id="KW-1185">Reference proteome</keyword>
<gene>
    <name evidence="2" type="ORF">B0J15DRAFT_498477</name>
</gene>
<feature type="region of interest" description="Disordered" evidence="1">
    <location>
        <begin position="129"/>
        <end position="170"/>
    </location>
</feature>
<dbReference type="EMBL" id="JAGTJS010000014">
    <property type="protein sequence ID" value="KAH7248416.1"/>
    <property type="molecule type" value="Genomic_DNA"/>
</dbReference>
<sequence length="425" mass="48709">MSSHIYTASTPEDHQAISAAHGGLQVFWQLNHDELRSSASNWNVRHLIAFRLLIHRSEWRILPCLKADHTESCPVCKSELTVPQKLDWNITKYLVGANPQGLTTKSDTELLSLPSGQFWVDLARAIRHDRDDEPRQHPQRERRMVEREGYQNSSTVIHGSSSPTVPSSSEFEFELGLEREDIDKDEHDERRARPEEVTVRLVTCFLEHALLRCLIQHAGNGPNDTEVRPRIERKKAELRLGNLITIRSEDDGGICRMRKRYGFWEMDHPYQALLEAKRFFKDIVFDTKGNKHVPVVSNEYLAQYLGEAIIAWGSNQQLLGDSIFIVAAVGTFIRFIHFEFGCSYNEYLSATTVKHQLEMISDQRKDTFVHMHGTKWFNLQSGEGRGGALCCLLALQRRFNDREAEESDEELQSDTMESVDGEGQS</sequence>
<dbReference type="OrthoDB" id="4646997at2759"/>
<feature type="compositionally biased region" description="Acidic residues" evidence="1">
    <location>
        <begin position="403"/>
        <end position="425"/>
    </location>
</feature>
<dbReference type="Proteomes" id="UP000736672">
    <property type="component" value="Unassembled WGS sequence"/>
</dbReference>
<accession>A0A9P9GZV7</accession>
<dbReference type="AlphaFoldDB" id="A0A9P9GZV7"/>